<keyword evidence="2" id="KW-0547">Nucleotide-binding</keyword>
<dbReference type="Gene3D" id="3.40.50.300">
    <property type="entry name" value="P-loop containing nucleotide triphosphate hydrolases"/>
    <property type="match status" value="1"/>
</dbReference>
<evidence type="ECO:0000313" key="6">
    <source>
        <dbReference type="Proteomes" id="UP000649604"/>
    </source>
</evidence>
<evidence type="ECO:0000259" key="4">
    <source>
        <dbReference type="PROSITE" id="PS50893"/>
    </source>
</evidence>
<dbReference type="InterPro" id="IPR050093">
    <property type="entry name" value="ABC_SmlMolc_Importer"/>
</dbReference>
<dbReference type="GO" id="GO:0022857">
    <property type="term" value="F:transmembrane transporter activity"/>
    <property type="evidence" value="ECO:0007669"/>
    <property type="project" value="InterPro"/>
</dbReference>
<dbReference type="GO" id="GO:0015697">
    <property type="term" value="P:quaternary ammonium group transport"/>
    <property type="evidence" value="ECO:0007669"/>
    <property type="project" value="UniProtKB-ARBA"/>
</dbReference>
<dbReference type="InterPro" id="IPR003439">
    <property type="entry name" value="ABC_transporter-like_ATP-bd"/>
</dbReference>
<dbReference type="Pfam" id="PF00005">
    <property type="entry name" value="ABC_tran"/>
    <property type="match status" value="1"/>
</dbReference>
<keyword evidence="1" id="KW-0813">Transport</keyword>
<proteinExistence type="predicted"/>
<dbReference type="PROSITE" id="PS50893">
    <property type="entry name" value="ABC_TRANSPORTER_2"/>
    <property type="match status" value="1"/>
</dbReference>
<dbReference type="Pfam" id="PF08402">
    <property type="entry name" value="TOBE_2"/>
    <property type="match status" value="1"/>
</dbReference>
<dbReference type="InterPro" id="IPR027417">
    <property type="entry name" value="P-loop_NTPase"/>
</dbReference>
<name>A0A9D5JTY8_9BACT</name>
<dbReference type="SUPFAM" id="SSF50331">
    <property type="entry name" value="MOP-like"/>
    <property type="match status" value="1"/>
</dbReference>
<dbReference type="PANTHER" id="PTHR42781:SF4">
    <property type="entry name" value="SPERMIDINE_PUTRESCINE IMPORT ATP-BINDING PROTEIN POTA"/>
    <property type="match status" value="1"/>
</dbReference>
<accession>A0A9D5JTY8</accession>
<dbReference type="SMART" id="SM00382">
    <property type="entry name" value="AAA"/>
    <property type="match status" value="1"/>
</dbReference>
<evidence type="ECO:0000256" key="2">
    <source>
        <dbReference type="ARBA" id="ARBA00022741"/>
    </source>
</evidence>
<dbReference type="PROSITE" id="PS00211">
    <property type="entry name" value="ABC_TRANSPORTER_1"/>
    <property type="match status" value="1"/>
</dbReference>
<evidence type="ECO:0000256" key="1">
    <source>
        <dbReference type="ARBA" id="ARBA00022448"/>
    </source>
</evidence>
<dbReference type="InterPro" id="IPR008995">
    <property type="entry name" value="Mo/tungstate-bd_C_term_dom"/>
</dbReference>
<dbReference type="GO" id="GO:0016887">
    <property type="term" value="F:ATP hydrolysis activity"/>
    <property type="evidence" value="ECO:0007669"/>
    <property type="project" value="InterPro"/>
</dbReference>
<dbReference type="InterPro" id="IPR017871">
    <property type="entry name" value="ABC_transporter-like_CS"/>
</dbReference>
<protein>
    <submittedName>
        <fullName evidence="5">ATP-binding cassette domain-containing protein</fullName>
    </submittedName>
</protein>
<comment type="caution">
    <text evidence="5">The sequence shown here is derived from an EMBL/GenBank/DDBJ whole genome shotgun (WGS) entry which is preliminary data.</text>
</comment>
<dbReference type="PANTHER" id="PTHR42781">
    <property type="entry name" value="SPERMIDINE/PUTRESCINE IMPORT ATP-BINDING PROTEIN POTA"/>
    <property type="match status" value="1"/>
</dbReference>
<evidence type="ECO:0000313" key="5">
    <source>
        <dbReference type="EMBL" id="MBD3324189.1"/>
    </source>
</evidence>
<dbReference type="SUPFAM" id="SSF52540">
    <property type="entry name" value="P-loop containing nucleoside triphosphate hydrolases"/>
    <property type="match status" value="1"/>
</dbReference>
<dbReference type="AlphaFoldDB" id="A0A9D5JTY8"/>
<sequence>MAFLTIEELQVSYEKDLPVLQGFSLEIEEGELVSFLGPSGCGKTTTLKTIAGFLLPDQGKIYVNDKEYTALPPHKRNIGLVFQNYALFPHLNIYDNIAFGLRMRRIPEETIKTQVLNALRMVNLPGMETRLPDQLSGGQQQRVGLARAMVINPDLLLLDEPLSNLDAKLRVQMRVEIKRLLAESRITTIYVTHDQEESLVLSDRIVIMNQGKIEQIGTPQEIYMRPRTPFVADFMGFENIFEGHVRHTHAQGEKQLCTVRIGETEVDVLDTGHHTLRPQDHLWIAIRPDSLTVVPSDHPAPNTFAGTVLLHAYRGNNAEYLVETALGHVSVLESEQRDYQPGEHVHVCGKPEDFILITAST</sequence>
<dbReference type="Gene3D" id="2.40.50.100">
    <property type="match status" value="1"/>
</dbReference>
<dbReference type="GO" id="GO:0005524">
    <property type="term" value="F:ATP binding"/>
    <property type="evidence" value="ECO:0007669"/>
    <property type="project" value="UniProtKB-KW"/>
</dbReference>
<dbReference type="InterPro" id="IPR003593">
    <property type="entry name" value="AAA+_ATPase"/>
</dbReference>
<dbReference type="EMBL" id="WJJP01000197">
    <property type="protein sequence ID" value="MBD3324189.1"/>
    <property type="molecule type" value="Genomic_DNA"/>
</dbReference>
<dbReference type="Proteomes" id="UP000649604">
    <property type="component" value="Unassembled WGS sequence"/>
</dbReference>
<dbReference type="InterPro" id="IPR013611">
    <property type="entry name" value="Transp-assoc_OB_typ2"/>
</dbReference>
<reference evidence="5" key="1">
    <citation type="submission" date="2019-11" db="EMBL/GenBank/DDBJ databases">
        <title>Microbial mats filling the niche in hypersaline microbial mats.</title>
        <authorList>
            <person name="Wong H.L."/>
            <person name="Macleod F.I."/>
            <person name="White R.A. III"/>
            <person name="Burns B.P."/>
        </authorList>
    </citation>
    <scope>NUCLEOTIDE SEQUENCE</scope>
    <source>
        <strain evidence="5">Rbin_158</strain>
    </source>
</reference>
<feature type="domain" description="ABC transporter" evidence="4">
    <location>
        <begin position="4"/>
        <end position="235"/>
    </location>
</feature>
<gene>
    <name evidence="5" type="ORF">GF339_06365</name>
</gene>
<dbReference type="FunFam" id="3.40.50.300:FF:000425">
    <property type="entry name" value="Probable ABC transporter, ATP-binding subunit"/>
    <property type="match status" value="1"/>
</dbReference>
<organism evidence="5 6">
    <name type="scientific">candidate division KSB3 bacterium</name>
    <dbReference type="NCBI Taxonomy" id="2044937"/>
    <lineage>
        <taxon>Bacteria</taxon>
        <taxon>candidate division KSB3</taxon>
    </lineage>
</organism>
<dbReference type="GO" id="GO:0043190">
    <property type="term" value="C:ATP-binding cassette (ABC) transporter complex"/>
    <property type="evidence" value="ECO:0007669"/>
    <property type="project" value="InterPro"/>
</dbReference>
<keyword evidence="3 5" id="KW-0067">ATP-binding</keyword>
<evidence type="ECO:0000256" key="3">
    <source>
        <dbReference type="ARBA" id="ARBA00022840"/>
    </source>
</evidence>